<dbReference type="EMBL" id="JAPXFL010000006">
    <property type="protein sequence ID" value="KAK9504900.1"/>
    <property type="molecule type" value="Genomic_DNA"/>
</dbReference>
<keyword evidence="3" id="KW-1185">Reference proteome</keyword>
<evidence type="ECO:0008006" key="4">
    <source>
        <dbReference type="Google" id="ProtNLM"/>
    </source>
</evidence>
<comment type="caution">
    <text evidence="2">The sequence shown here is derived from an EMBL/GenBank/DDBJ whole genome shotgun (WGS) entry which is preliminary data.</text>
</comment>
<organism evidence="2 3">
    <name type="scientific">Rhynocoris fuscipes</name>
    <dbReference type="NCBI Taxonomy" id="488301"/>
    <lineage>
        <taxon>Eukaryota</taxon>
        <taxon>Metazoa</taxon>
        <taxon>Ecdysozoa</taxon>
        <taxon>Arthropoda</taxon>
        <taxon>Hexapoda</taxon>
        <taxon>Insecta</taxon>
        <taxon>Pterygota</taxon>
        <taxon>Neoptera</taxon>
        <taxon>Paraneoptera</taxon>
        <taxon>Hemiptera</taxon>
        <taxon>Heteroptera</taxon>
        <taxon>Panheteroptera</taxon>
        <taxon>Cimicomorpha</taxon>
        <taxon>Reduviidae</taxon>
        <taxon>Harpactorinae</taxon>
        <taxon>Harpactorini</taxon>
        <taxon>Rhynocoris</taxon>
    </lineage>
</organism>
<accession>A0AAW1D971</accession>
<evidence type="ECO:0000256" key="1">
    <source>
        <dbReference type="SAM" id="Phobius"/>
    </source>
</evidence>
<feature type="transmembrane region" description="Helical" evidence="1">
    <location>
        <begin position="49"/>
        <end position="68"/>
    </location>
</feature>
<feature type="transmembrane region" description="Helical" evidence="1">
    <location>
        <begin position="301"/>
        <end position="324"/>
    </location>
</feature>
<feature type="transmembrane region" description="Helical" evidence="1">
    <location>
        <begin position="139"/>
        <end position="158"/>
    </location>
</feature>
<evidence type="ECO:0000313" key="2">
    <source>
        <dbReference type="EMBL" id="KAK9504900.1"/>
    </source>
</evidence>
<reference evidence="2 3" key="1">
    <citation type="submission" date="2022-12" db="EMBL/GenBank/DDBJ databases">
        <title>Chromosome-level genome assembly of true bugs.</title>
        <authorList>
            <person name="Ma L."/>
            <person name="Li H."/>
        </authorList>
    </citation>
    <scope>NUCLEOTIDE SEQUENCE [LARGE SCALE GENOMIC DNA]</scope>
    <source>
        <strain evidence="2">Lab_2022b</strain>
    </source>
</reference>
<dbReference type="AlphaFoldDB" id="A0AAW1D971"/>
<feature type="transmembrane region" description="Helical" evidence="1">
    <location>
        <begin position="80"/>
        <end position="99"/>
    </location>
</feature>
<proteinExistence type="predicted"/>
<keyword evidence="1" id="KW-0472">Membrane</keyword>
<sequence>MNILYNLCSEDDEEVDKVIYNEYWYLPRISCFYPKLNTPIWRVLSMIQFLLYISCFVYHIILLIITAIKLKDDQMEMFQSINFVLMILITMYVLLIFITKRRLFSKVHRAIGTGLSNYDEETEIIRKSLRFKIHKKRKLLIKLLFSYFSILTFLVLLVEKHLNTYLGAEKVVLSPNLPITIWYPSWIPYDTSTVIGLSTALFLINLLCAFLVFVLCTFNFVAFIMCEYIAMEVKVLIHSLDRLPERTLHLYRLRHGDNTNVSIETIKENTDLSNCYRDCLKQNVIHHQNINKNFSACRDQLALVIWLTLAVCAVVIAISGVSLIRVGIEQFLLYCGNLL</sequence>
<keyword evidence="1" id="KW-1133">Transmembrane helix</keyword>
<name>A0AAW1D971_9HEMI</name>
<gene>
    <name evidence="2" type="ORF">O3M35_009071</name>
</gene>
<protein>
    <recommendedName>
        <fullName evidence="4">Odorant receptor</fullName>
    </recommendedName>
</protein>
<evidence type="ECO:0000313" key="3">
    <source>
        <dbReference type="Proteomes" id="UP001461498"/>
    </source>
</evidence>
<feature type="transmembrane region" description="Helical" evidence="1">
    <location>
        <begin position="194"/>
        <end position="224"/>
    </location>
</feature>
<keyword evidence="1" id="KW-0812">Transmembrane</keyword>
<dbReference type="Proteomes" id="UP001461498">
    <property type="component" value="Unassembled WGS sequence"/>
</dbReference>